<evidence type="ECO:0000256" key="1">
    <source>
        <dbReference type="ARBA" id="ARBA00022741"/>
    </source>
</evidence>
<dbReference type="PROSITE" id="PS50011">
    <property type="entry name" value="PROTEIN_KINASE_DOM"/>
    <property type="match status" value="1"/>
</dbReference>
<keyword evidence="2" id="KW-0067">ATP-binding</keyword>
<organism evidence="4 5">
    <name type="scientific">Penicillium salamii</name>
    <dbReference type="NCBI Taxonomy" id="1612424"/>
    <lineage>
        <taxon>Eukaryota</taxon>
        <taxon>Fungi</taxon>
        <taxon>Dikarya</taxon>
        <taxon>Ascomycota</taxon>
        <taxon>Pezizomycotina</taxon>
        <taxon>Eurotiomycetes</taxon>
        <taxon>Eurotiomycetidae</taxon>
        <taxon>Eurotiales</taxon>
        <taxon>Aspergillaceae</taxon>
        <taxon>Penicillium</taxon>
    </lineage>
</organism>
<gene>
    <name evidence="4" type="ORF">PSALAMII_LOCUS3839</name>
</gene>
<dbReference type="GO" id="GO:0005737">
    <property type="term" value="C:cytoplasm"/>
    <property type="evidence" value="ECO:0007669"/>
    <property type="project" value="TreeGrafter"/>
</dbReference>
<reference evidence="4" key="1">
    <citation type="submission" date="2021-07" db="EMBL/GenBank/DDBJ databases">
        <authorList>
            <person name="Branca A.L. A."/>
        </authorList>
    </citation>
    <scope>NUCLEOTIDE SEQUENCE</scope>
</reference>
<proteinExistence type="predicted"/>
<sequence length="392" mass="44073">MHRGVDLAPKAHRPTDCTGQSFKALLPLTTVSTDQRPLLRRDSVLSISEPASDRSFAIRYGRCHQIIHYGTNSTTRLHKDKSQNKTRLLAIKVYRHSILDEPSCSSQSTSLHPDHPNILPILDVLQNERSELCLVTPYCAGGDLGIFLSRNRPIPTKETDCILTQILRALSYLHSHGIAHRDIRLETILLTANGAVKVAGFGDGHIQQIWKESTACKSPSEARERPRSQSYSASSLILPWPLNSLSRHIAAFSYLSAKPHKSAFGNLNQPYIPPEGFCHSVRRDSDGNSYNDIDPRPADVWATAMIYMALVTGRLLWRSARPHCEDGRYLEYLEARHDKDGYTPIEALGNRRREIIYAMLNPRSWKRITTATLMQSEWIKGVVVCEAGDKGF</sequence>
<name>A0A9W4IYY3_9EURO</name>
<accession>A0A9W4IYY3</accession>
<dbReference type="GO" id="GO:0035556">
    <property type="term" value="P:intracellular signal transduction"/>
    <property type="evidence" value="ECO:0007669"/>
    <property type="project" value="TreeGrafter"/>
</dbReference>
<evidence type="ECO:0000313" key="5">
    <source>
        <dbReference type="Proteomes" id="UP001152646"/>
    </source>
</evidence>
<keyword evidence="1" id="KW-0547">Nucleotide-binding</keyword>
<dbReference type="EMBL" id="CAJVPA010000133">
    <property type="protein sequence ID" value="CAG8360568.1"/>
    <property type="molecule type" value="Genomic_DNA"/>
</dbReference>
<protein>
    <recommendedName>
        <fullName evidence="3">Protein kinase domain-containing protein</fullName>
    </recommendedName>
</protein>
<dbReference type="Gene3D" id="1.10.510.10">
    <property type="entry name" value="Transferase(Phosphotransferase) domain 1"/>
    <property type="match status" value="2"/>
</dbReference>
<evidence type="ECO:0000256" key="2">
    <source>
        <dbReference type="ARBA" id="ARBA00022840"/>
    </source>
</evidence>
<dbReference type="InterPro" id="IPR011009">
    <property type="entry name" value="Kinase-like_dom_sf"/>
</dbReference>
<feature type="domain" description="Protein kinase" evidence="3">
    <location>
        <begin position="61"/>
        <end position="379"/>
    </location>
</feature>
<evidence type="ECO:0000313" key="4">
    <source>
        <dbReference type="EMBL" id="CAG8360568.1"/>
    </source>
</evidence>
<evidence type="ECO:0000259" key="3">
    <source>
        <dbReference type="PROSITE" id="PS50011"/>
    </source>
</evidence>
<dbReference type="PANTHER" id="PTHR24346:SF30">
    <property type="entry name" value="MATERNAL EMBRYONIC LEUCINE ZIPPER KINASE"/>
    <property type="match status" value="1"/>
</dbReference>
<dbReference type="InterPro" id="IPR000719">
    <property type="entry name" value="Prot_kinase_dom"/>
</dbReference>
<dbReference type="AlphaFoldDB" id="A0A9W4IYY3"/>
<dbReference type="PANTHER" id="PTHR24346">
    <property type="entry name" value="MAP/MICROTUBULE AFFINITY-REGULATING KINASE"/>
    <property type="match status" value="1"/>
</dbReference>
<dbReference type="OrthoDB" id="4062651at2759"/>
<dbReference type="GO" id="GO:0004674">
    <property type="term" value="F:protein serine/threonine kinase activity"/>
    <property type="evidence" value="ECO:0007669"/>
    <property type="project" value="TreeGrafter"/>
</dbReference>
<comment type="caution">
    <text evidence="4">The sequence shown here is derived from an EMBL/GenBank/DDBJ whole genome shotgun (WGS) entry which is preliminary data.</text>
</comment>
<dbReference type="SUPFAM" id="SSF56112">
    <property type="entry name" value="Protein kinase-like (PK-like)"/>
    <property type="match status" value="1"/>
</dbReference>
<dbReference type="GO" id="GO:0005524">
    <property type="term" value="F:ATP binding"/>
    <property type="evidence" value="ECO:0007669"/>
    <property type="project" value="UniProtKB-KW"/>
</dbReference>
<dbReference type="Pfam" id="PF00069">
    <property type="entry name" value="Pkinase"/>
    <property type="match status" value="1"/>
</dbReference>
<dbReference type="Proteomes" id="UP001152646">
    <property type="component" value="Unassembled WGS sequence"/>
</dbReference>